<dbReference type="SUPFAM" id="SSF47644">
    <property type="entry name" value="Methionine synthase domain"/>
    <property type="match status" value="1"/>
</dbReference>
<comment type="caution">
    <text evidence="6">The sequence shown here is derived from an EMBL/GenBank/DDBJ whole genome shotgun (WGS) entry which is preliminary data.</text>
</comment>
<keyword evidence="2" id="KW-0479">Metal-binding</keyword>
<dbReference type="InterPro" id="IPR036594">
    <property type="entry name" value="Meth_synthase_dom"/>
</dbReference>
<dbReference type="Pfam" id="PF02607">
    <property type="entry name" value="B12-binding_2"/>
    <property type="match status" value="1"/>
</dbReference>
<keyword evidence="3" id="KW-0170">Cobalt</keyword>
<reference evidence="6 7" key="1">
    <citation type="submission" date="2019-08" db="EMBL/GenBank/DDBJ databases">
        <title>In-depth cultivation of the pig gut microbiome towards novel bacterial diversity and tailored functional studies.</title>
        <authorList>
            <person name="Wylensek D."/>
            <person name="Hitch T.C.A."/>
            <person name="Clavel T."/>
        </authorList>
    </citation>
    <scope>NUCLEOTIDE SEQUENCE [LARGE SCALE GENOMIC DNA]</scope>
    <source>
        <strain evidence="6 7">WCA-MUC-591-APC-4B</strain>
    </source>
</reference>
<accession>A0A6N7XJM7</accession>
<keyword evidence="7" id="KW-1185">Reference proteome</keyword>
<evidence type="ECO:0000313" key="6">
    <source>
        <dbReference type="EMBL" id="MST70265.1"/>
    </source>
</evidence>
<dbReference type="GO" id="GO:0050667">
    <property type="term" value="P:homocysteine metabolic process"/>
    <property type="evidence" value="ECO:0007669"/>
    <property type="project" value="TreeGrafter"/>
</dbReference>
<proteinExistence type="inferred from homology"/>
<dbReference type="GO" id="GO:0008705">
    <property type="term" value="F:methionine synthase activity"/>
    <property type="evidence" value="ECO:0007669"/>
    <property type="project" value="TreeGrafter"/>
</dbReference>
<dbReference type="FunFam" id="3.40.50.280:FF:000003">
    <property type="entry name" value="Dimethylamine methyltransferase corrinoid protein"/>
    <property type="match status" value="1"/>
</dbReference>
<feature type="domain" description="B12-binding" evidence="4">
    <location>
        <begin position="77"/>
        <end position="205"/>
    </location>
</feature>
<dbReference type="GO" id="GO:0031419">
    <property type="term" value="F:cobalamin binding"/>
    <property type="evidence" value="ECO:0007669"/>
    <property type="project" value="InterPro"/>
</dbReference>
<dbReference type="Proteomes" id="UP000469424">
    <property type="component" value="Unassembled WGS sequence"/>
</dbReference>
<dbReference type="CDD" id="cd02070">
    <property type="entry name" value="corrinoid_protein_B12-BD"/>
    <property type="match status" value="1"/>
</dbReference>
<dbReference type="Pfam" id="PF02310">
    <property type="entry name" value="B12-binding"/>
    <property type="match status" value="1"/>
</dbReference>
<dbReference type="GO" id="GO:0046872">
    <property type="term" value="F:metal ion binding"/>
    <property type="evidence" value="ECO:0007669"/>
    <property type="project" value="UniProtKB-KW"/>
</dbReference>
<dbReference type="GO" id="GO:0046653">
    <property type="term" value="P:tetrahydrofolate metabolic process"/>
    <property type="evidence" value="ECO:0007669"/>
    <property type="project" value="TreeGrafter"/>
</dbReference>
<evidence type="ECO:0000259" key="4">
    <source>
        <dbReference type="PROSITE" id="PS51332"/>
    </source>
</evidence>
<comment type="similarity">
    <text evidence="1">Belongs to the methylamine corrinoid protein family.</text>
</comment>
<dbReference type="AlphaFoldDB" id="A0A6N7XJM7"/>
<dbReference type="InterPro" id="IPR050554">
    <property type="entry name" value="Met_Synthase/Corrinoid"/>
</dbReference>
<dbReference type="PROSITE" id="PS51337">
    <property type="entry name" value="B12_BINDING_NTER"/>
    <property type="match status" value="1"/>
</dbReference>
<feature type="domain" description="B12-binding N-terminal" evidence="5">
    <location>
        <begin position="1"/>
        <end position="77"/>
    </location>
</feature>
<dbReference type="InterPro" id="IPR036724">
    <property type="entry name" value="Cobalamin-bd_sf"/>
</dbReference>
<dbReference type="SMART" id="SM01018">
    <property type="entry name" value="B12-binding_2"/>
    <property type="match status" value="1"/>
</dbReference>
<dbReference type="EMBL" id="VUNA01000004">
    <property type="protein sequence ID" value="MST70265.1"/>
    <property type="molecule type" value="Genomic_DNA"/>
</dbReference>
<dbReference type="SUPFAM" id="SSF52242">
    <property type="entry name" value="Cobalamin (vitamin B12)-binding domain"/>
    <property type="match status" value="1"/>
</dbReference>
<dbReference type="PANTHER" id="PTHR45833">
    <property type="entry name" value="METHIONINE SYNTHASE"/>
    <property type="match status" value="1"/>
</dbReference>
<dbReference type="Gene3D" id="1.10.1240.10">
    <property type="entry name" value="Methionine synthase domain"/>
    <property type="match status" value="1"/>
</dbReference>
<sequence length="205" mass="21900">MKGNRNRMEKVCREALDAGYAPQEILNKGLITGMTEVGNAFSRGEVFVPEMLMSAKCMTTALDLLKPMLVADASASLGRVCIGTVQGDMHDIGKNLVKIMLEGNGFDVIDLGSDVPAETFVRTAKEEKCDIICCSALLTTTIEEMRKVVEGCKAAGIREDVTIMVGGAPVTQDFCDSIGADIYTDDATAAAKAAVQAMENRQRPA</sequence>
<evidence type="ECO:0000259" key="5">
    <source>
        <dbReference type="PROSITE" id="PS51337"/>
    </source>
</evidence>
<evidence type="ECO:0000256" key="3">
    <source>
        <dbReference type="ARBA" id="ARBA00023285"/>
    </source>
</evidence>
<name>A0A6N7XJM7_9FIRM</name>
<evidence type="ECO:0000256" key="1">
    <source>
        <dbReference type="ARBA" id="ARBA00010854"/>
    </source>
</evidence>
<dbReference type="PROSITE" id="PS51332">
    <property type="entry name" value="B12_BINDING"/>
    <property type="match status" value="1"/>
</dbReference>
<gene>
    <name evidence="6" type="ORF">FYJ65_02740</name>
</gene>
<evidence type="ECO:0000256" key="2">
    <source>
        <dbReference type="ARBA" id="ARBA00022723"/>
    </source>
</evidence>
<dbReference type="InterPro" id="IPR006158">
    <property type="entry name" value="Cobalamin-bd"/>
</dbReference>
<dbReference type="PANTHER" id="PTHR45833:SF1">
    <property type="entry name" value="METHIONINE SYNTHASE"/>
    <property type="match status" value="1"/>
</dbReference>
<protein>
    <submittedName>
        <fullName evidence="6">Cobalamin-binding protein</fullName>
    </submittedName>
</protein>
<evidence type="ECO:0000313" key="7">
    <source>
        <dbReference type="Proteomes" id="UP000469424"/>
    </source>
</evidence>
<dbReference type="Gene3D" id="3.40.50.280">
    <property type="entry name" value="Cobalamin-binding domain"/>
    <property type="match status" value="1"/>
</dbReference>
<organism evidence="6 7">
    <name type="scientific">Mogibacterium kristiansenii</name>
    <dbReference type="NCBI Taxonomy" id="2606708"/>
    <lineage>
        <taxon>Bacteria</taxon>
        <taxon>Bacillati</taxon>
        <taxon>Bacillota</taxon>
        <taxon>Clostridia</taxon>
        <taxon>Peptostreptococcales</taxon>
        <taxon>Anaerovoracaceae</taxon>
        <taxon>Mogibacterium</taxon>
    </lineage>
</organism>
<dbReference type="InterPro" id="IPR003759">
    <property type="entry name" value="Cbl-bd_cap"/>
</dbReference>
<dbReference type="GO" id="GO:0005829">
    <property type="term" value="C:cytosol"/>
    <property type="evidence" value="ECO:0007669"/>
    <property type="project" value="TreeGrafter"/>
</dbReference>